<keyword evidence="1" id="KW-0472">Membrane</keyword>
<dbReference type="RefSeq" id="WP_233051952.1">
    <property type="nucleotide sequence ID" value="NZ_JAIMJA010000005.1"/>
</dbReference>
<sequence>MGFFDLIIFVAIAGILAGVVQVIAVSNNKKKMKRQFTMVRDFKVTQEALGSDGLTGIAIDERRRKICLIKMRGEKVSRKIIGYKDLLSSEIFEDNATITKTSRSSQLGGALIGGVMLGGVGAIIGGVTGKKTSKAKTKRIDLRIVKNDTSEPIFEINFLNIESDQGSALYQQAMSQARHWHSLVSVLIRKADEQDEMLAPSDIVQDIPETPAVVTPQKQIQKPGSVADEIRKLAQLNKEGLITDDELMAQKQKLLNLN</sequence>
<keyword evidence="1" id="KW-1133">Transmembrane helix</keyword>
<dbReference type="Proteomes" id="UP001201273">
    <property type="component" value="Unassembled WGS sequence"/>
</dbReference>
<evidence type="ECO:0000313" key="2">
    <source>
        <dbReference type="EMBL" id="MCE2594412.1"/>
    </source>
</evidence>
<dbReference type="EMBL" id="JAIMJA010000005">
    <property type="protein sequence ID" value="MCE2594412.1"/>
    <property type="molecule type" value="Genomic_DNA"/>
</dbReference>
<protein>
    <submittedName>
        <fullName evidence="2">SHOCT domain-containing protein</fullName>
    </submittedName>
</protein>
<reference evidence="2 3" key="1">
    <citation type="journal article" date="2022" name="Environ. Microbiol. Rep.">
        <title>Eco-phylogenetic analyses reveal divergent evolution of vitamin B12 metabolism in the marine bacterial family 'Psychromonadaceae'.</title>
        <authorList>
            <person name="Jin X."/>
            <person name="Yang Y."/>
            <person name="Cao H."/>
            <person name="Gao B."/>
            <person name="Zhao Z."/>
        </authorList>
    </citation>
    <scope>NUCLEOTIDE SEQUENCE [LARGE SCALE GENOMIC DNA]</scope>
    <source>
        <strain evidence="2 3">MKS20</strain>
    </source>
</reference>
<feature type="transmembrane region" description="Helical" evidence="1">
    <location>
        <begin position="6"/>
        <end position="25"/>
    </location>
</feature>
<name>A0ABS8W608_9GAMM</name>
<accession>A0ABS8W608</accession>
<keyword evidence="1" id="KW-0812">Transmembrane</keyword>
<organism evidence="2 3">
    <name type="scientific">Motilimonas cestriensis</name>
    <dbReference type="NCBI Taxonomy" id="2742685"/>
    <lineage>
        <taxon>Bacteria</taxon>
        <taxon>Pseudomonadati</taxon>
        <taxon>Pseudomonadota</taxon>
        <taxon>Gammaproteobacteria</taxon>
        <taxon>Alteromonadales</taxon>
        <taxon>Alteromonadales genera incertae sedis</taxon>
        <taxon>Motilimonas</taxon>
    </lineage>
</organism>
<proteinExistence type="predicted"/>
<gene>
    <name evidence="2" type="ORF">K6Y31_06255</name>
</gene>
<evidence type="ECO:0000256" key="1">
    <source>
        <dbReference type="SAM" id="Phobius"/>
    </source>
</evidence>
<evidence type="ECO:0000313" key="3">
    <source>
        <dbReference type="Proteomes" id="UP001201273"/>
    </source>
</evidence>
<keyword evidence="3" id="KW-1185">Reference proteome</keyword>
<comment type="caution">
    <text evidence="2">The sequence shown here is derived from an EMBL/GenBank/DDBJ whole genome shotgun (WGS) entry which is preliminary data.</text>
</comment>
<feature type="transmembrane region" description="Helical" evidence="1">
    <location>
        <begin position="107"/>
        <end position="127"/>
    </location>
</feature>